<dbReference type="PROSITE" id="PS50054">
    <property type="entry name" value="TYR_PHOSPHATASE_DUAL"/>
    <property type="match status" value="1"/>
</dbReference>
<dbReference type="PROSITE" id="PS50056">
    <property type="entry name" value="TYR_PHOSPHATASE_2"/>
    <property type="match status" value="1"/>
</dbReference>
<keyword evidence="9" id="KW-1185">Reference proteome</keyword>
<dbReference type="PANTHER" id="PTHR45848:SF4">
    <property type="entry name" value="DUAL SPECIFICITY PROTEIN PHOSPHATASE 12"/>
    <property type="match status" value="1"/>
</dbReference>
<evidence type="ECO:0000256" key="1">
    <source>
        <dbReference type="ARBA" id="ARBA00008601"/>
    </source>
</evidence>
<dbReference type="InterPro" id="IPR020422">
    <property type="entry name" value="TYR_PHOSPHATASE_DUAL_dom"/>
</dbReference>
<dbReference type="SUPFAM" id="SSF52799">
    <property type="entry name" value="(Phosphotyrosine protein) phosphatases II"/>
    <property type="match status" value="1"/>
</dbReference>
<comment type="similarity">
    <text evidence="1">Belongs to the protein-tyrosine phosphatase family. Non-receptor class dual specificity subfamily.</text>
</comment>
<dbReference type="InterPro" id="IPR000387">
    <property type="entry name" value="Tyr_Pase_dom"/>
</dbReference>
<feature type="compositionally biased region" description="Low complexity" evidence="5">
    <location>
        <begin position="81"/>
        <end position="95"/>
    </location>
</feature>
<evidence type="ECO:0000313" key="9">
    <source>
        <dbReference type="Proteomes" id="UP001497522"/>
    </source>
</evidence>
<evidence type="ECO:0000256" key="3">
    <source>
        <dbReference type="ARBA" id="ARBA00022801"/>
    </source>
</evidence>
<feature type="domain" description="Tyrosine specific protein phosphatases" evidence="7">
    <location>
        <begin position="113"/>
        <end position="172"/>
    </location>
</feature>
<sequence>MRKVRDGLYIGNITDAAAVLSSAEADSSRRLSPAAAAAVTHLLSLISRGINPLDFKRPAHIPDPDQELQQAAGEQPCTPIPSSSSSSSSPASSSAGNSKLKKLTVPLLDSQSQNLLDHLDECLEFIESGRKDGGIVLVHCFAGVSRSGAVVTAYLMKKECLTMDNALESLKKASEIVCPNDGFRQQLLMFEEMGCTVNHESDVYKSFQIEKKGDADMRRQKIGISGYAADPAGHTTTEKNNSLVSGDKQLLNSQPSTVYRCKKCRQVVASEENVITHIPGAGLTSFKWRKRGVKGSGTDEPVQPECTSIFVQPMQWMTPVQEGMVESKLQCVKCEARLGNFNWAGMQCSCGTWVNPAFQLHKSRVDAAPL</sequence>
<dbReference type="EC" id="3.1.3.48" evidence="2"/>
<feature type="domain" description="Tyrosine-protein phosphatase" evidence="6">
    <location>
        <begin position="1"/>
        <end position="196"/>
    </location>
</feature>
<keyword evidence="4" id="KW-0904">Protein phosphatase</keyword>
<dbReference type="Proteomes" id="UP001497522">
    <property type="component" value="Chromosome 11"/>
</dbReference>
<reference evidence="8" key="1">
    <citation type="submission" date="2024-03" db="EMBL/GenBank/DDBJ databases">
        <authorList>
            <consortium name="ELIXIR-Norway"/>
            <consortium name="Elixir Norway"/>
        </authorList>
    </citation>
    <scope>NUCLEOTIDE SEQUENCE</scope>
</reference>
<protein>
    <recommendedName>
        <fullName evidence="2">protein-tyrosine-phosphatase</fullName>
        <ecNumber evidence="2">3.1.3.48</ecNumber>
    </recommendedName>
</protein>
<proteinExistence type="inferred from homology"/>
<dbReference type="Pfam" id="PF00782">
    <property type="entry name" value="DSPc"/>
    <property type="match status" value="1"/>
</dbReference>
<feature type="region of interest" description="Disordered" evidence="5">
    <location>
        <begin position="56"/>
        <end position="97"/>
    </location>
</feature>
<evidence type="ECO:0000313" key="8">
    <source>
        <dbReference type="EMBL" id="CAK9860408.1"/>
    </source>
</evidence>
<dbReference type="SMART" id="SM00195">
    <property type="entry name" value="DSPc"/>
    <property type="match status" value="1"/>
</dbReference>
<dbReference type="InterPro" id="IPR000340">
    <property type="entry name" value="Dual-sp_phosphatase_cat-dom"/>
</dbReference>
<dbReference type="PROSITE" id="PS00383">
    <property type="entry name" value="TYR_PHOSPHATASE_1"/>
    <property type="match status" value="1"/>
</dbReference>
<evidence type="ECO:0000259" key="7">
    <source>
        <dbReference type="PROSITE" id="PS50056"/>
    </source>
</evidence>
<name>A0ABP1ACZ2_9BRYO</name>
<keyword evidence="3" id="KW-0378">Hydrolase</keyword>
<dbReference type="Gene3D" id="3.90.190.10">
    <property type="entry name" value="Protein tyrosine phosphatase superfamily"/>
    <property type="match status" value="1"/>
</dbReference>
<dbReference type="InterPro" id="IPR029021">
    <property type="entry name" value="Prot-tyrosine_phosphatase-like"/>
</dbReference>
<evidence type="ECO:0000259" key="6">
    <source>
        <dbReference type="PROSITE" id="PS50054"/>
    </source>
</evidence>
<dbReference type="EMBL" id="OZ023712">
    <property type="protein sequence ID" value="CAK9860408.1"/>
    <property type="molecule type" value="Genomic_DNA"/>
</dbReference>
<evidence type="ECO:0000256" key="5">
    <source>
        <dbReference type="SAM" id="MobiDB-lite"/>
    </source>
</evidence>
<evidence type="ECO:0000256" key="2">
    <source>
        <dbReference type="ARBA" id="ARBA00013064"/>
    </source>
</evidence>
<organism evidence="8 9">
    <name type="scientific">Sphagnum jensenii</name>
    <dbReference type="NCBI Taxonomy" id="128206"/>
    <lineage>
        <taxon>Eukaryota</taxon>
        <taxon>Viridiplantae</taxon>
        <taxon>Streptophyta</taxon>
        <taxon>Embryophyta</taxon>
        <taxon>Bryophyta</taxon>
        <taxon>Sphagnophytina</taxon>
        <taxon>Sphagnopsida</taxon>
        <taxon>Sphagnales</taxon>
        <taxon>Sphagnaceae</taxon>
        <taxon>Sphagnum</taxon>
    </lineage>
</organism>
<gene>
    <name evidence="8" type="ORF">CSSPJE1EN2_LOCUS3403</name>
</gene>
<dbReference type="PANTHER" id="PTHR45848">
    <property type="entry name" value="DUAL SPECIFICITY PROTEIN PHOSPHATASE 12 FAMILY MEMBER"/>
    <property type="match status" value="1"/>
</dbReference>
<evidence type="ECO:0000256" key="4">
    <source>
        <dbReference type="ARBA" id="ARBA00022912"/>
    </source>
</evidence>
<dbReference type="InterPro" id="IPR016130">
    <property type="entry name" value="Tyr_Pase_AS"/>
</dbReference>
<accession>A0ABP1ACZ2</accession>